<dbReference type="EMBL" id="QRBE01000002">
    <property type="protein sequence ID" value="RDS83657.1"/>
    <property type="molecule type" value="Genomic_DNA"/>
</dbReference>
<proteinExistence type="predicted"/>
<dbReference type="SUPFAM" id="SSF53335">
    <property type="entry name" value="S-adenosyl-L-methionine-dependent methyltransferases"/>
    <property type="match status" value="1"/>
</dbReference>
<evidence type="ECO:0008006" key="3">
    <source>
        <dbReference type="Google" id="ProtNLM"/>
    </source>
</evidence>
<dbReference type="InterPro" id="IPR029063">
    <property type="entry name" value="SAM-dependent_MTases_sf"/>
</dbReference>
<dbReference type="Proteomes" id="UP000254258">
    <property type="component" value="Unassembled WGS sequence"/>
</dbReference>
<comment type="caution">
    <text evidence="1">The sequence shown here is derived from an EMBL/GenBank/DDBJ whole genome shotgun (WGS) entry which is preliminary data.</text>
</comment>
<organism evidence="1 2">
    <name type="scientific">Dyella monticola</name>
    <dbReference type="NCBI Taxonomy" id="1927958"/>
    <lineage>
        <taxon>Bacteria</taxon>
        <taxon>Pseudomonadati</taxon>
        <taxon>Pseudomonadota</taxon>
        <taxon>Gammaproteobacteria</taxon>
        <taxon>Lysobacterales</taxon>
        <taxon>Rhodanobacteraceae</taxon>
        <taxon>Dyella</taxon>
    </lineage>
</organism>
<reference evidence="1 2" key="1">
    <citation type="submission" date="2018-07" db="EMBL/GenBank/DDBJ databases">
        <title>Dyella monticola sp. nov. and Dyella psychrodurans sp. nov. isolated from monsoon evergreen broad-leaved forest soil of Dinghu Mountain, China.</title>
        <authorList>
            <person name="Gao Z."/>
            <person name="Qiu L."/>
        </authorList>
    </citation>
    <scope>NUCLEOTIDE SEQUENCE [LARGE SCALE GENOMIC DNA]</scope>
    <source>
        <strain evidence="1 2">4G-K06</strain>
    </source>
</reference>
<gene>
    <name evidence="1" type="ORF">DWU98_04815</name>
</gene>
<dbReference type="Gene3D" id="3.40.50.150">
    <property type="entry name" value="Vaccinia Virus protein VP39"/>
    <property type="match status" value="1"/>
</dbReference>
<evidence type="ECO:0000313" key="1">
    <source>
        <dbReference type="EMBL" id="RDS83657.1"/>
    </source>
</evidence>
<sequence>MRWKTKATLQNAVSRLPSESSYATYYWLQRHFGGLRHINPVARLRAGIETWRQIERLGRDPLNKIFFEVGTGRVPMTPLAYWLMGAKRVITIDLNPYLKAELTRECLQYIADHAEEIRTLFGRLLNRNRFEALLYLQRQHDFDLHNALDLCHIVYMAPGDAARTGLDPSTIDFHTSFNVFEHIPREVLLAILAEGNRIISDTGLFVHRVDYSDHFSHSDTRISPINFLQYSDAQWNRYAGNRYMYMNRLRHDDFLALFASVRHTILATEPTIDTPSLRLLRDGQLSVDVRFGVKTNEVLATTESWIVSAKAEPVVA</sequence>
<evidence type="ECO:0000313" key="2">
    <source>
        <dbReference type="Proteomes" id="UP000254258"/>
    </source>
</evidence>
<dbReference type="AlphaFoldDB" id="A0A370X5V7"/>
<protein>
    <recommendedName>
        <fullName evidence="3">Class I SAM-dependent methyltransferase</fullName>
    </recommendedName>
</protein>
<keyword evidence="2" id="KW-1185">Reference proteome</keyword>
<name>A0A370X5V7_9GAMM</name>
<accession>A0A370X5V7</accession>